<proteinExistence type="predicted"/>
<keyword evidence="3" id="KW-1185">Reference proteome</keyword>
<name>A0A2R8BB87_9RHOB</name>
<dbReference type="Proteomes" id="UP000244880">
    <property type="component" value="Unassembled WGS sequence"/>
</dbReference>
<feature type="region of interest" description="Disordered" evidence="1">
    <location>
        <begin position="1"/>
        <end position="50"/>
    </location>
</feature>
<protein>
    <submittedName>
        <fullName evidence="2">Uncharacterized protein</fullName>
    </submittedName>
</protein>
<evidence type="ECO:0000313" key="3">
    <source>
        <dbReference type="Proteomes" id="UP000244880"/>
    </source>
</evidence>
<gene>
    <name evidence="2" type="ORF">ASD8599_01064</name>
</gene>
<evidence type="ECO:0000256" key="1">
    <source>
        <dbReference type="SAM" id="MobiDB-lite"/>
    </source>
</evidence>
<reference evidence="2 3" key="1">
    <citation type="submission" date="2018-03" db="EMBL/GenBank/DDBJ databases">
        <authorList>
            <person name="Keele B.F."/>
        </authorList>
    </citation>
    <scope>NUCLEOTIDE SEQUENCE [LARGE SCALE GENOMIC DNA]</scope>
    <source>
        <strain evidence="2 3">CECT 8599</strain>
    </source>
</reference>
<feature type="compositionally biased region" description="Basic residues" evidence="1">
    <location>
        <begin position="40"/>
        <end position="50"/>
    </location>
</feature>
<organism evidence="2 3">
    <name type="scientific">Ascidiaceihabitans donghaensis</name>
    <dbReference type="NCBI Taxonomy" id="1510460"/>
    <lineage>
        <taxon>Bacteria</taxon>
        <taxon>Pseudomonadati</taxon>
        <taxon>Pseudomonadota</taxon>
        <taxon>Alphaproteobacteria</taxon>
        <taxon>Rhodobacterales</taxon>
        <taxon>Paracoccaceae</taxon>
        <taxon>Ascidiaceihabitans</taxon>
    </lineage>
</organism>
<dbReference type="EMBL" id="OMOR01000001">
    <property type="protein sequence ID" value="SPH20328.1"/>
    <property type="molecule type" value="Genomic_DNA"/>
</dbReference>
<evidence type="ECO:0000313" key="2">
    <source>
        <dbReference type="EMBL" id="SPH20328.1"/>
    </source>
</evidence>
<dbReference type="AlphaFoldDB" id="A0A2R8BB87"/>
<feature type="compositionally biased region" description="Polar residues" evidence="1">
    <location>
        <begin position="12"/>
        <end position="28"/>
    </location>
</feature>
<accession>A0A2R8BB87</accession>
<sequence>MPQARNKATPIHPSSTQNFDGDLTSVSANAAWPIHLSGQMRKRRDGHSSR</sequence>